<dbReference type="InterPro" id="IPR000182">
    <property type="entry name" value="GNAT_dom"/>
</dbReference>
<dbReference type="CDD" id="cd04301">
    <property type="entry name" value="NAT_SF"/>
    <property type="match status" value="1"/>
</dbReference>
<comment type="caution">
    <text evidence="2">The sequence shown here is derived from an EMBL/GenBank/DDBJ whole genome shotgun (WGS) entry which is preliminary data.</text>
</comment>
<organism evidence="2 3">
    <name type="scientific">Croceicoccus ponticola</name>
    <dbReference type="NCBI Taxonomy" id="2217664"/>
    <lineage>
        <taxon>Bacteria</taxon>
        <taxon>Pseudomonadati</taxon>
        <taxon>Pseudomonadota</taxon>
        <taxon>Alphaproteobacteria</taxon>
        <taxon>Sphingomonadales</taxon>
        <taxon>Erythrobacteraceae</taxon>
        <taxon>Croceicoccus</taxon>
    </lineage>
</organism>
<dbReference type="Gene3D" id="3.40.630.30">
    <property type="match status" value="1"/>
</dbReference>
<evidence type="ECO:0000313" key="3">
    <source>
        <dbReference type="Proteomes" id="UP000283003"/>
    </source>
</evidence>
<dbReference type="SUPFAM" id="SSF55729">
    <property type="entry name" value="Acyl-CoA N-acyltransferases (Nat)"/>
    <property type="match status" value="1"/>
</dbReference>
<dbReference type="GO" id="GO:0016747">
    <property type="term" value="F:acyltransferase activity, transferring groups other than amino-acyl groups"/>
    <property type="evidence" value="ECO:0007669"/>
    <property type="project" value="InterPro"/>
</dbReference>
<sequence>MEIVALTPERADRFFELFDGEGFADNPDWAGCYCRCYHFDDSEGEWDQEPATRNRAVSCGLIADGTMRGWLAISDGSTVGWLNAGRKDSYCAFRDADMPGEAGDAVGMITCFLVAPAARGKGVARALLDVALAAFRAEGLSWAEAKPAKQADSAARNYHGPLKLFTDNGFEIVGEFSERQHLVRLAL</sequence>
<gene>
    <name evidence="2" type="ORF">EKN06_04705</name>
</gene>
<protein>
    <submittedName>
        <fullName evidence="2">GNAT family N-acetyltransferase</fullName>
    </submittedName>
</protein>
<evidence type="ECO:0000259" key="1">
    <source>
        <dbReference type="PROSITE" id="PS51186"/>
    </source>
</evidence>
<name>A0A437H1P8_9SPHN</name>
<keyword evidence="2" id="KW-0808">Transferase</keyword>
<dbReference type="PROSITE" id="PS51186">
    <property type="entry name" value="GNAT"/>
    <property type="match status" value="1"/>
</dbReference>
<proteinExistence type="predicted"/>
<reference evidence="2 3" key="1">
    <citation type="submission" date="2018-12" db="EMBL/GenBank/DDBJ databases">
        <title>Croceicoccus ponticola sp. nov., a lipolytic bacterium isolated from seawater.</title>
        <authorList>
            <person name="Yoon J.-H."/>
        </authorList>
    </citation>
    <scope>NUCLEOTIDE SEQUENCE [LARGE SCALE GENOMIC DNA]</scope>
    <source>
        <strain evidence="2 3">GM-16</strain>
    </source>
</reference>
<dbReference type="EMBL" id="RXOL01000001">
    <property type="protein sequence ID" value="RVQ69476.1"/>
    <property type="molecule type" value="Genomic_DNA"/>
</dbReference>
<dbReference type="InterPro" id="IPR016181">
    <property type="entry name" value="Acyl_CoA_acyltransferase"/>
</dbReference>
<dbReference type="RefSeq" id="WP_205693805.1">
    <property type="nucleotide sequence ID" value="NZ_RXOL01000001.1"/>
</dbReference>
<dbReference type="AlphaFoldDB" id="A0A437H1P8"/>
<dbReference type="Proteomes" id="UP000283003">
    <property type="component" value="Unassembled WGS sequence"/>
</dbReference>
<evidence type="ECO:0000313" key="2">
    <source>
        <dbReference type="EMBL" id="RVQ69476.1"/>
    </source>
</evidence>
<feature type="domain" description="N-acetyltransferase" evidence="1">
    <location>
        <begin position="1"/>
        <end position="187"/>
    </location>
</feature>
<dbReference type="Pfam" id="PF00583">
    <property type="entry name" value="Acetyltransf_1"/>
    <property type="match status" value="1"/>
</dbReference>
<accession>A0A437H1P8</accession>
<keyword evidence="3" id="KW-1185">Reference proteome</keyword>